<feature type="coiled-coil region" evidence="11">
    <location>
        <begin position="214"/>
        <end position="248"/>
    </location>
</feature>
<dbReference type="PANTHER" id="PTHR46494">
    <property type="entry name" value="CORA FAMILY METAL ION TRANSPORTER (EUROFUNG)"/>
    <property type="match status" value="1"/>
</dbReference>
<keyword evidence="8 12" id="KW-1133">Transmembrane helix</keyword>
<evidence type="ECO:0000313" key="14">
    <source>
        <dbReference type="Proteomes" id="UP000268033"/>
    </source>
</evidence>
<name>A0A3N1P935_9GAMM</name>
<evidence type="ECO:0000256" key="9">
    <source>
        <dbReference type="ARBA" id="ARBA00023065"/>
    </source>
</evidence>
<feature type="transmembrane region" description="Helical" evidence="12">
    <location>
        <begin position="289"/>
        <end position="310"/>
    </location>
</feature>
<feature type="transmembrane region" description="Helical" evidence="12">
    <location>
        <begin position="254"/>
        <end position="274"/>
    </location>
</feature>
<dbReference type="GO" id="GO:0000287">
    <property type="term" value="F:magnesium ion binding"/>
    <property type="evidence" value="ECO:0007669"/>
    <property type="project" value="TreeGrafter"/>
</dbReference>
<keyword evidence="3" id="KW-0813">Transport</keyword>
<dbReference type="SUPFAM" id="SSF144083">
    <property type="entry name" value="Magnesium transport protein CorA, transmembrane region"/>
    <property type="match status" value="1"/>
</dbReference>
<evidence type="ECO:0000256" key="3">
    <source>
        <dbReference type="ARBA" id="ARBA00022448"/>
    </source>
</evidence>
<dbReference type="GO" id="GO:0015095">
    <property type="term" value="F:magnesium ion transmembrane transporter activity"/>
    <property type="evidence" value="ECO:0007669"/>
    <property type="project" value="TreeGrafter"/>
</dbReference>
<dbReference type="STRING" id="584787.GCA_001247655_03902"/>
<comment type="similarity">
    <text evidence="2">Belongs to the CorA metal ion transporter (MIT) (TC 1.A.35) family.</text>
</comment>
<accession>A0A3N1P935</accession>
<dbReference type="EMBL" id="RJUL01000006">
    <property type="protein sequence ID" value="ROQ25053.1"/>
    <property type="molecule type" value="Genomic_DNA"/>
</dbReference>
<dbReference type="SUPFAM" id="SSF143865">
    <property type="entry name" value="CorA soluble domain-like"/>
    <property type="match status" value="1"/>
</dbReference>
<keyword evidence="9" id="KW-0406">Ion transport</keyword>
<dbReference type="Pfam" id="PF01544">
    <property type="entry name" value="CorA"/>
    <property type="match status" value="1"/>
</dbReference>
<dbReference type="InterPro" id="IPR002523">
    <property type="entry name" value="MgTranspt_CorA/ZnTranspt_ZntB"/>
</dbReference>
<keyword evidence="4" id="KW-1003">Cell membrane</keyword>
<organism evidence="13 14">
    <name type="scientific">Gallaecimonas pentaromativorans</name>
    <dbReference type="NCBI Taxonomy" id="584787"/>
    <lineage>
        <taxon>Bacteria</taxon>
        <taxon>Pseudomonadati</taxon>
        <taxon>Pseudomonadota</taxon>
        <taxon>Gammaproteobacteria</taxon>
        <taxon>Enterobacterales</taxon>
        <taxon>Gallaecimonadaceae</taxon>
        <taxon>Gallaecimonas</taxon>
    </lineage>
</organism>
<keyword evidence="7" id="KW-0862">Zinc</keyword>
<evidence type="ECO:0000256" key="10">
    <source>
        <dbReference type="ARBA" id="ARBA00023136"/>
    </source>
</evidence>
<keyword evidence="11" id="KW-0175">Coiled coil</keyword>
<gene>
    <name evidence="13" type="ORF">EDC28_106303</name>
</gene>
<dbReference type="GO" id="GO:0015087">
    <property type="term" value="F:cobalt ion transmembrane transporter activity"/>
    <property type="evidence" value="ECO:0007669"/>
    <property type="project" value="TreeGrafter"/>
</dbReference>
<dbReference type="InterPro" id="IPR045861">
    <property type="entry name" value="CorA_cytoplasmic_dom"/>
</dbReference>
<dbReference type="Gene3D" id="1.20.58.340">
    <property type="entry name" value="Magnesium transport protein CorA, transmembrane region"/>
    <property type="match status" value="2"/>
</dbReference>
<proteinExistence type="inferred from homology"/>
<comment type="caution">
    <text evidence="13">The sequence shown here is derived from an EMBL/GenBank/DDBJ whole genome shotgun (WGS) entry which is preliminary data.</text>
</comment>
<evidence type="ECO:0000313" key="13">
    <source>
        <dbReference type="EMBL" id="ROQ25053.1"/>
    </source>
</evidence>
<dbReference type="Gene3D" id="3.30.460.20">
    <property type="entry name" value="CorA soluble domain-like"/>
    <property type="match status" value="1"/>
</dbReference>
<evidence type="ECO:0000256" key="1">
    <source>
        <dbReference type="ARBA" id="ARBA00004651"/>
    </source>
</evidence>
<keyword evidence="5" id="KW-0997">Cell inner membrane</keyword>
<protein>
    <submittedName>
        <fullName evidence="13">Zinc transporter</fullName>
    </submittedName>
</protein>
<dbReference type="PANTHER" id="PTHR46494:SF3">
    <property type="entry name" value="ZINC TRANSPORT PROTEIN ZNTB"/>
    <property type="match status" value="1"/>
</dbReference>
<keyword evidence="6 12" id="KW-0812">Transmembrane</keyword>
<reference evidence="13 14" key="1">
    <citation type="submission" date="2018-11" db="EMBL/GenBank/DDBJ databases">
        <title>Genomic Encyclopedia of Type Strains, Phase IV (KMG-IV): sequencing the most valuable type-strain genomes for metagenomic binning, comparative biology and taxonomic classification.</title>
        <authorList>
            <person name="Goeker M."/>
        </authorList>
    </citation>
    <scope>NUCLEOTIDE SEQUENCE [LARGE SCALE GENOMIC DNA]</scope>
    <source>
        <strain evidence="13 14">DSM 21945</strain>
    </source>
</reference>
<evidence type="ECO:0000256" key="7">
    <source>
        <dbReference type="ARBA" id="ARBA00022833"/>
    </source>
</evidence>
<dbReference type="Proteomes" id="UP000268033">
    <property type="component" value="Unassembled WGS sequence"/>
</dbReference>
<keyword evidence="10 12" id="KW-0472">Membrane</keyword>
<evidence type="ECO:0000256" key="5">
    <source>
        <dbReference type="ARBA" id="ARBA00022519"/>
    </source>
</evidence>
<comment type="subcellular location">
    <subcellularLocation>
        <location evidence="1">Cell membrane</location>
        <topology evidence="1">Multi-pass membrane protein</topology>
    </subcellularLocation>
</comment>
<dbReference type="GO" id="GO:0050897">
    <property type="term" value="F:cobalt ion binding"/>
    <property type="evidence" value="ECO:0007669"/>
    <property type="project" value="TreeGrafter"/>
</dbReference>
<evidence type="ECO:0000256" key="6">
    <source>
        <dbReference type="ARBA" id="ARBA00022692"/>
    </source>
</evidence>
<evidence type="ECO:0000256" key="2">
    <source>
        <dbReference type="ARBA" id="ARBA00009765"/>
    </source>
</evidence>
<evidence type="ECO:0000256" key="8">
    <source>
        <dbReference type="ARBA" id="ARBA00022989"/>
    </source>
</evidence>
<dbReference type="AlphaFoldDB" id="A0A3N1P935"/>
<evidence type="ECO:0000256" key="11">
    <source>
        <dbReference type="SAM" id="Coils"/>
    </source>
</evidence>
<keyword evidence="14" id="KW-1185">Reference proteome</keyword>
<evidence type="ECO:0000256" key="12">
    <source>
        <dbReference type="SAM" id="Phobius"/>
    </source>
</evidence>
<evidence type="ECO:0000256" key="4">
    <source>
        <dbReference type="ARBA" id="ARBA00022475"/>
    </source>
</evidence>
<dbReference type="InterPro" id="IPR045863">
    <property type="entry name" value="CorA_TM1_TM2"/>
</dbReference>
<dbReference type="RefSeq" id="WP_050659363.1">
    <property type="nucleotide sequence ID" value="NZ_JBLXAC010000006.1"/>
</dbReference>
<dbReference type="GO" id="GO:0005886">
    <property type="term" value="C:plasma membrane"/>
    <property type="evidence" value="ECO:0007669"/>
    <property type="project" value="UniProtKB-SubCell"/>
</dbReference>
<sequence>MNEYGYWLDSRQPLDESARVNAVGDDIPAWLHLDRNQDQSRKLLKKCFPRYLVEAALAEETRPRWQYDTDGTLLLIMRGINFNPGKEAEDMVSIRCLVNDRNLVTLAGQSLKSVSEASDKLCRASEGTSTWAVLGDILRNLVRGADEHLKRLTEGLLDMEMAWLESKPELRSPILNLDRRLLSLRRYIEPQQEMLEELTDDLEDDLEADALRLLLEVQDRMTRLLESLNILRERVKLLRDDMNAERDAQMNKTLYLLSIITALFLPLSVITGYFGMNVGGLPWVEDKDGWLWVSMLMGGCLGISGLVMWWRRWF</sequence>